<organism evidence="4 5">
    <name type="scientific">Nesidiocoris tenuis</name>
    <dbReference type="NCBI Taxonomy" id="355587"/>
    <lineage>
        <taxon>Eukaryota</taxon>
        <taxon>Metazoa</taxon>
        <taxon>Ecdysozoa</taxon>
        <taxon>Arthropoda</taxon>
        <taxon>Hexapoda</taxon>
        <taxon>Insecta</taxon>
        <taxon>Pterygota</taxon>
        <taxon>Neoptera</taxon>
        <taxon>Paraneoptera</taxon>
        <taxon>Hemiptera</taxon>
        <taxon>Heteroptera</taxon>
        <taxon>Panheteroptera</taxon>
        <taxon>Cimicomorpha</taxon>
        <taxon>Miridae</taxon>
        <taxon>Dicyphina</taxon>
        <taxon>Nesidiocoris</taxon>
    </lineage>
</organism>
<dbReference type="InterPro" id="IPR029437">
    <property type="entry name" value="HPS3_N"/>
</dbReference>
<dbReference type="EMBL" id="AP028911">
    <property type="protein sequence ID" value="BES92022.1"/>
    <property type="molecule type" value="Genomic_DNA"/>
</dbReference>
<evidence type="ECO:0000259" key="3">
    <source>
        <dbReference type="Pfam" id="PF14763"/>
    </source>
</evidence>
<dbReference type="InterPro" id="IPR017216">
    <property type="entry name" value="HPS3"/>
</dbReference>
<evidence type="ECO:0000313" key="4">
    <source>
        <dbReference type="EMBL" id="BES92022.1"/>
    </source>
</evidence>
<evidence type="ECO:0000256" key="1">
    <source>
        <dbReference type="SAM" id="MobiDB-lite"/>
    </source>
</evidence>
<name>A0ABN7AID0_9HEMI</name>
<reference evidence="4 5" key="1">
    <citation type="submission" date="2023-09" db="EMBL/GenBank/DDBJ databases">
        <title>Nesidiocoris tenuis whole genome shotgun sequence.</title>
        <authorList>
            <person name="Shibata T."/>
            <person name="Shimoda M."/>
            <person name="Kobayashi T."/>
            <person name="Uehara T."/>
        </authorList>
    </citation>
    <scope>NUCLEOTIDE SEQUENCE [LARGE SCALE GENOMIC DNA]</scope>
    <source>
        <strain evidence="4 5">Japan</strain>
    </source>
</reference>
<dbReference type="Pfam" id="PF14763">
    <property type="entry name" value="HPS3_C"/>
    <property type="match status" value="1"/>
</dbReference>
<evidence type="ECO:0000259" key="2">
    <source>
        <dbReference type="Pfam" id="PF14761"/>
    </source>
</evidence>
<dbReference type="PANTHER" id="PTHR28633:SF1">
    <property type="entry name" value="BLOC-2 COMPLEX MEMBER HPS3"/>
    <property type="match status" value="1"/>
</dbReference>
<dbReference type="PANTHER" id="PTHR28633">
    <property type="entry name" value="HERMANSKY-PUDLAK SYNDROME 3 PROTEIN"/>
    <property type="match status" value="1"/>
</dbReference>
<protein>
    <submittedName>
        <fullName evidence="4">Hermansky-Pudlak syndrome 3</fullName>
    </submittedName>
</protein>
<feature type="domain" description="BLOC-2 complex member HPS3 C-terminal" evidence="3">
    <location>
        <begin position="533"/>
        <end position="708"/>
    </location>
</feature>
<feature type="region of interest" description="Disordered" evidence="1">
    <location>
        <begin position="226"/>
        <end position="258"/>
    </location>
</feature>
<dbReference type="Proteomes" id="UP001307889">
    <property type="component" value="Chromosome 3"/>
</dbReference>
<dbReference type="Pfam" id="PF14761">
    <property type="entry name" value="HPS3_N"/>
    <property type="match status" value="2"/>
</dbReference>
<feature type="domain" description="BLOC-2 complex member HPS3 N-terminal" evidence="2">
    <location>
        <begin position="354"/>
        <end position="516"/>
    </location>
</feature>
<feature type="domain" description="BLOC-2 complex member HPS3 N-terminal" evidence="2">
    <location>
        <begin position="4"/>
        <end position="246"/>
    </location>
</feature>
<keyword evidence="5" id="KW-1185">Reference proteome</keyword>
<accession>A0ABN7AID0</accession>
<feature type="compositionally biased region" description="Basic and acidic residues" evidence="1">
    <location>
        <begin position="245"/>
        <end position="258"/>
    </location>
</feature>
<sequence length="1097" mass="123670">MVRVISVHHFDSQVIKTCEEPLAATSAPPDRILAALPHHVIEVHDLSQRGQASFSFPTVDRVHELQYCLTGNYVATLEKKQTRQGKEVTYARVYTNWDKRTETDLDQAMRARIAGRVTPSSSQTGVDVLEMIELPVRFPTVTALTCCQETGNVLVGSENIICVFQLVTRTHDISRQKFLDFELWPVTLELSFTPSRLKMAEDVVAAMSLTCLHVFRINKGFARPTDWTSTSPRKSNQHKNAANSKKKEEANKRPDSPIRLGDLLKEVSEVGGKQHETLKISNGSLPVLALLPSLTTGSLVNNPARNLRNSPFKPPSAVVMGVAIREIPANEPWAEQMTTMVESLLQLELGDWGEGMVKDEFKCLALRPLYRIKTKYPSKNESSCPRFRSAAYCNLVAFNCVVSTQQEGFMYHFPVSDGEVLSLGKCISEYNFTSAVKHIILEPYLLHALTSTGLETYTTRAIHAIDEENEELACPPLEEPVCLVGLRSFIGVVDVQITNSFIVIMSSSSDPHNKYENHEETLYCLKLPTAGRLYTDMMALGSSHRFSSPQTYWQLLIEAHCVLRSITSVSTDPDFKPHQVELDLFRESCALLAEYYLCSFDDEDDWNIGYKYTLMAELTPTQLMERLKKLGVDAKRVNCKINYNGGLLHYLRLCLIACDDESKMPVNALNTLLDMLDVAAVKPVKPFLLSSLVLESSLLRQFSNERSIRMISTQVKESKKDVEALDCLALAVLYTSKQKTKEAGEALDLCKDPDQYINLLSEYWHLLFDNSRKLAKVTPDDWEDVTLSELSVLLIDKKPLELSTVLSRLVTDSNTLKLRDILEVFLVYLPARMGREGTKVGHVLQLFLEGVFHKLHENDASFFINAKDDHYVEALNILMRSLLSGLVVKNVSRHDTMIQNGDPRLLFGGKRHKFLNLLPPCSDPDFVPETHSSLLKLQCLMCTKWLNESALAELVQFVGEFVEVNYGLSLMVLAQPQKAVALLLERNPPALLQYVADMLTTEAELKHVVTLVQAKADDEVDLAESGSKTYSELLDKLLNQLARTLNCELFNRIVPPGKEFDCYKMRCRQTEHANHIKEMIMVTGHRFMAQMNMKSFT</sequence>
<gene>
    <name evidence="4" type="ORF">NTJ_04829</name>
</gene>
<dbReference type="InterPro" id="IPR029438">
    <property type="entry name" value="HPS3_C"/>
</dbReference>
<proteinExistence type="predicted"/>
<evidence type="ECO:0000313" key="5">
    <source>
        <dbReference type="Proteomes" id="UP001307889"/>
    </source>
</evidence>